<keyword evidence="2" id="KW-1185">Reference proteome</keyword>
<protein>
    <submittedName>
        <fullName evidence="1">Uncharacterized protein</fullName>
    </submittedName>
</protein>
<reference evidence="1 2" key="1">
    <citation type="submission" date="2020-07" db="EMBL/GenBank/DDBJ databases">
        <title>Complete genome sequence of Chitinibacter sp. 2T18.</title>
        <authorList>
            <person name="Bae J.-W."/>
            <person name="Choi J.-W."/>
        </authorList>
    </citation>
    <scope>NUCLEOTIDE SEQUENCE [LARGE SCALE GENOMIC DNA]</scope>
    <source>
        <strain evidence="1 2">2T18</strain>
    </source>
</reference>
<sequence>MKLIALKIDVDTAQAIRSGLPRIIPLLQSRAMGATFFWSLGSERNGQFLRPALGLKKMPGASKISLKQRYGTAALLLGSFRPVRRLEKMVKACVGELKDAGYEHALRPLNRYEWQRGIRQWDASETELAYEKALHCFERIVGEKPVAHAAFGAQMNRTAFRLHQLNGLKFASDCRGLSPFWPIVQGEYLRCVQIPVTLPMLEDLLPEMGTDQAVDEILQLSAVGETHVFNLAADLDANFIPQLERLFDGWLAQGYQVVSLGQMYAGLDLALLPYHHVEQKSIRGRVGEAAVQGEPYP</sequence>
<dbReference type="EMBL" id="CP058627">
    <property type="protein sequence ID" value="QLG88165.1"/>
    <property type="molecule type" value="Genomic_DNA"/>
</dbReference>
<accession>A0A7H9BHR9</accession>
<dbReference type="RefSeq" id="WP_179358244.1">
    <property type="nucleotide sequence ID" value="NZ_CP058627.1"/>
</dbReference>
<evidence type="ECO:0000313" key="1">
    <source>
        <dbReference type="EMBL" id="QLG88165.1"/>
    </source>
</evidence>
<organism evidence="1 2">
    <name type="scientific">Chitinibacter bivalviorum</name>
    <dbReference type="NCBI Taxonomy" id="2739434"/>
    <lineage>
        <taxon>Bacteria</taxon>
        <taxon>Pseudomonadati</taxon>
        <taxon>Pseudomonadota</taxon>
        <taxon>Betaproteobacteria</taxon>
        <taxon>Neisseriales</taxon>
        <taxon>Chitinibacteraceae</taxon>
        <taxon>Chitinibacter</taxon>
    </lineage>
</organism>
<proteinExistence type="predicted"/>
<evidence type="ECO:0000313" key="2">
    <source>
        <dbReference type="Proteomes" id="UP000509597"/>
    </source>
</evidence>
<name>A0A7H9BHR9_9NEIS</name>
<dbReference type="Proteomes" id="UP000509597">
    <property type="component" value="Chromosome"/>
</dbReference>
<dbReference type="GO" id="GO:0005975">
    <property type="term" value="P:carbohydrate metabolic process"/>
    <property type="evidence" value="ECO:0007669"/>
    <property type="project" value="InterPro"/>
</dbReference>
<gene>
    <name evidence="1" type="ORF">HQ393_07790</name>
</gene>
<dbReference type="SUPFAM" id="SSF88713">
    <property type="entry name" value="Glycoside hydrolase/deacetylase"/>
    <property type="match status" value="1"/>
</dbReference>
<dbReference type="Gene3D" id="3.20.20.370">
    <property type="entry name" value="Glycoside hydrolase/deacetylase"/>
    <property type="match status" value="1"/>
</dbReference>
<dbReference type="KEGG" id="chiz:HQ393_07790"/>
<dbReference type="AlphaFoldDB" id="A0A7H9BHR9"/>
<dbReference type="InterPro" id="IPR011330">
    <property type="entry name" value="Glyco_hydro/deAcase_b/a-brl"/>
</dbReference>